<protein>
    <recommendedName>
        <fullName evidence="2">DUF7730 domain-containing protein</fullName>
    </recommendedName>
</protein>
<gene>
    <name evidence="3" type="ORF">PENSUB_64</name>
</gene>
<evidence type="ECO:0000313" key="3">
    <source>
        <dbReference type="EMBL" id="OKP14212.1"/>
    </source>
</evidence>
<comment type="caution">
    <text evidence="3">The sequence shown here is derived from an EMBL/GenBank/DDBJ whole genome shotgun (WGS) entry which is preliminary data.</text>
</comment>
<accession>A0A1Q5UP11</accession>
<dbReference type="PANTHER" id="PTHR38790:SF4">
    <property type="entry name" value="2EXR DOMAIN-CONTAINING PROTEIN"/>
    <property type="match status" value="1"/>
</dbReference>
<dbReference type="OrthoDB" id="4526789at2759"/>
<evidence type="ECO:0000259" key="2">
    <source>
        <dbReference type="Pfam" id="PF24864"/>
    </source>
</evidence>
<feature type="region of interest" description="Disordered" evidence="1">
    <location>
        <begin position="14"/>
        <end position="38"/>
    </location>
</feature>
<dbReference type="Pfam" id="PF24864">
    <property type="entry name" value="DUF7730"/>
    <property type="match status" value="1"/>
</dbReference>
<dbReference type="AlphaFoldDB" id="A0A1Q5UP11"/>
<evidence type="ECO:0000313" key="4">
    <source>
        <dbReference type="Proteomes" id="UP000186955"/>
    </source>
</evidence>
<dbReference type="InterPro" id="IPR056632">
    <property type="entry name" value="DUF7730"/>
</dbReference>
<organism evidence="3 4">
    <name type="scientific">Penicillium subrubescens</name>
    <dbReference type="NCBI Taxonomy" id="1316194"/>
    <lineage>
        <taxon>Eukaryota</taxon>
        <taxon>Fungi</taxon>
        <taxon>Dikarya</taxon>
        <taxon>Ascomycota</taxon>
        <taxon>Pezizomycotina</taxon>
        <taxon>Eurotiomycetes</taxon>
        <taxon>Eurotiomycetidae</taxon>
        <taxon>Eurotiales</taxon>
        <taxon>Aspergillaceae</taxon>
        <taxon>Penicillium</taxon>
    </lineage>
</organism>
<reference evidence="3 4" key="1">
    <citation type="submission" date="2016-10" db="EMBL/GenBank/DDBJ databases">
        <title>Genome sequence of the ascomycete fungus Penicillium subrubescens.</title>
        <authorList>
            <person name="De Vries R.P."/>
            <person name="Peng M."/>
            <person name="Dilokpimol A."/>
            <person name="Hilden K."/>
            <person name="Makela M.R."/>
            <person name="Grigoriev I."/>
            <person name="Riley R."/>
            <person name="Granchi Z."/>
        </authorList>
    </citation>
    <scope>NUCLEOTIDE SEQUENCE [LARGE SCALE GENOMIC DNA]</scope>
    <source>
        <strain evidence="3 4">CBS 132785</strain>
    </source>
</reference>
<name>A0A1Q5UP11_9EURO</name>
<dbReference type="EMBL" id="MNBE01000105">
    <property type="protein sequence ID" value="OKP14212.1"/>
    <property type="molecule type" value="Genomic_DNA"/>
</dbReference>
<keyword evidence="4" id="KW-1185">Reference proteome</keyword>
<dbReference type="Proteomes" id="UP000186955">
    <property type="component" value="Unassembled WGS sequence"/>
</dbReference>
<sequence>MHKHATEWLSRLRQLARGDANPPPPTLPRRRRALTLPSSSPLATAESAFFQRLPEEIRQLILKYAFGMATLHLHLSLEHPPGDTYFASNELRHANIPLSSERDRARFRRWEWTGHRCHRTRSVWRGPPASDSDSLRPVMDVCQSHPNWVSAMWCRGPGVGECYVGVMGWLVACRQAYQEGIGILYETNRFHIQGQQVFHRLPNVLRPQRLAAIREVELLWDIQPYESWDAEWMAEFHRSIQELPKVLPNLQFLYLSLQTGLEAKNDPVYKNDIETRRHTNPDKILEQIDYAIRSMKFLRDTRIALPSCIYRGLKFKANGKSISWTHTYSDNDAVWRNVSCDGGRLTDSPKGYWICHGQMDTVHPLLYPEAPQTG</sequence>
<proteinExistence type="predicted"/>
<dbReference type="PANTHER" id="PTHR38790">
    <property type="entry name" value="2EXR DOMAIN-CONTAINING PROTEIN-RELATED"/>
    <property type="match status" value="1"/>
</dbReference>
<dbReference type="STRING" id="1316194.A0A1Q5UP11"/>
<feature type="domain" description="DUF7730" evidence="2">
    <location>
        <begin position="167"/>
        <end position="226"/>
    </location>
</feature>
<evidence type="ECO:0000256" key="1">
    <source>
        <dbReference type="SAM" id="MobiDB-lite"/>
    </source>
</evidence>